<reference evidence="1 2" key="1">
    <citation type="submission" date="2018-08" db="EMBL/GenBank/DDBJ databases">
        <title>Chitinophagaceae sp. K23C18032701, a novel bacterium isolated from forest soil.</title>
        <authorList>
            <person name="Wang C."/>
        </authorList>
    </citation>
    <scope>NUCLEOTIDE SEQUENCE [LARGE SCALE GENOMIC DNA]</scope>
    <source>
        <strain evidence="1 2">K23C18032701</strain>
    </source>
</reference>
<evidence type="ECO:0000313" key="1">
    <source>
        <dbReference type="EMBL" id="RFM26839.1"/>
    </source>
</evidence>
<evidence type="ECO:0000313" key="2">
    <source>
        <dbReference type="Proteomes" id="UP000261284"/>
    </source>
</evidence>
<comment type="caution">
    <text evidence="1">The sequence shown here is derived from an EMBL/GenBank/DDBJ whole genome shotgun (WGS) entry which is preliminary data.</text>
</comment>
<gene>
    <name evidence="1" type="ORF">DXN05_17780</name>
</gene>
<dbReference type="AlphaFoldDB" id="A0A3E1NFU9"/>
<dbReference type="EMBL" id="QTJU01000007">
    <property type="protein sequence ID" value="RFM26839.1"/>
    <property type="molecule type" value="Genomic_DNA"/>
</dbReference>
<dbReference type="RefSeq" id="WP_116848623.1">
    <property type="nucleotide sequence ID" value="NZ_QTJU01000007.1"/>
</dbReference>
<sequence>MPTTLAIFNGTCFPPDVINTAIKSVQGADSTLIMLFLSDVNVEGVGYVFPSDMNAVENQSERSDVVNDNDQIIADNMKLAEDMCLTEKVRFEIRRLKKPAKAAIYALLKEADFVIMEQFEQPPRYGVSNVNLHKLIDQSGAKITWIKKE</sequence>
<dbReference type="Proteomes" id="UP000261284">
    <property type="component" value="Unassembled WGS sequence"/>
</dbReference>
<protein>
    <recommendedName>
        <fullName evidence="3">Universal stress protein</fullName>
    </recommendedName>
</protein>
<organism evidence="1 2">
    <name type="scientific">Deminuibacter soli</name>
    <dbReference type="NCBI Taxonomy" id="2291815"/>
    <lineage>
        <taxon>Bacteria</taxon>
        <taxon>Pseudomonadati</taxon>
        <taxon>Bacteroidota</taxon>
        <taxon>Chitinophagia</taxon>
        <taxon>Chitinophagales</taxon>
        <taxon>Chitinophagaceae</taxon>
        <taxon>Deminuibacter</taxon>
    </lineage>
</organism>
<keyword evidence="2" id="KW-1185">Reference proteome</keyword>
<evidence type="ECO:0008006" key="3">
    <source>
        <dbReference type="Google" id="ProtNLM"/>
    </source>
</evidence>
<proteinExistence type="predicted"/>
<accession>A0A3E1NFU9</accession>
<name>A0A3E1NFU9_9BACT</name>